<proteinExistence type="predicted"/>
<dbReference type="Proteomes" id="UP000190016">
    <property type="component" value="Unassembled WGS sequence"/>
</dbReference>
<keyword evidence="2" id="KW-1185">Reference proteome</keyword>
<gene>
    <name evidence="1" type="ORF">BB021_08270</name>
</gene>
<evidence type="ECO:0000313" key="1">
    <source>
        <dbReference type="EMBL" id="OPB88531.1"/>
    </source>
</evidence>
<organism evidence="1 2">
    <name type="scientific">Elizabethkingia ursingii</name>
    <dbReference type="NCBI Taxonomy" id="1756150"/>
    <lineage>
        <taxon>Bacteria</taxon>
        <taxon>Pseudomonadati</taxon>
        <taxon>Bacteroidota</taxon>
        <taxon>Flavobacteriia</taxon>
        <taxon>Flavobacteriales</taxon>
        <taxon>Weeksellaceae</taxon>
        <taxon>Elizabethkingia</taxon>
    </lineage>
</organism>
<sequence length="95" mass="10992">MYLVIDAALNGIGIRNKYEGGYESLEELGISLLTRKKIMEWLLEYENEHYNGFADIDIVNKLDREGREIALMIKNELPESKIEYFSTANMTSEII</sequence>
<name>A0ABX3N7U6_9FLAO</name>
<reference evidence="1 2" key="1">
    <citation type="submission" date="2016-07" db="EMBL/GenBank/DDBJ databases">
        <title>Revisiting the Taxonomy of the Elizabethkingia Genus based on Whole-Genome Sequencing, Optical Mapping, and MALDI-TOF.</title>
        <authorList>
            <person name="Nicholson A.C."/>
        </authorList>
    </citation>
    <scope>NUCLEOTIDE SEQUENCE [LARGE SCALE GENOMIC DNA]</scope>
    <source>
        <strain evidence="1 2">C1558</strain>
    </source>
</reference>
<comment type="caution">
    <text evidence="1">The sequence shown here is derived from an EMBL/GenBank/DDBJ whole genome shotgun (WGS) entry which is preliminary data.</text>
</comment>
<protein>
    <submittedName>
        <fullName evidence="1">Uncharacterized protein</fullName>
    </submittedName>
</protein>
<evidence type="ECO:0000313" key="2">
    <source>
        <dbReference type="Proteomes" id="UP000190016"/>
    </source>
</evidence>
<dbReference type="EMBL" id="MBDS01000015">
    <property type="protein sequence ID" value="OPB88531.1"/>
    <property type="molecule type" value="Genomic_DNA"/>
</dbReference>
<accession>A0ABX3N7U6</accession>